<comment type="caution">
    <text evidence="1">The sequence shown here is derived from an EMBL/GenBank/DDBJ whole genome shotgun (WGS) entry which is preliminary data.</text>
</comment>
<accession>A0A645HDX8</accession>
<dbReference type="AlphaFoldDB" id="A0A645HDX8"/>
<organism evidence="1">
    <name type="scientific">bioreactor metagenome</name>
    <dbReference type="NCBI Taxonomy" id="1076179"/>
    <lineage>
        <taxon>unclassified sequences</taxon>
        <taxon>metagenomes</taxon>
        <taxon>ecological metagenomes</taxon>
    </lineage>
</organism>
<dbReference type="EMBL" id="VSSQ01091779">
    <property type="protein sequence ID" value="MPN37245.1"/>
    <property type="molecule type" value="Genomic_DNA"/>
</dbReference>
<sequence>MDRGFGKNRDKPEYKPDEYNENFVSRICKIFTDNTAHIHKSTGNPG</sequence>
<proteinExistence type="predicted"/>
<evidence type="ECO:0000313" key="1">
    <source>
        <dbReference type="EMBL" id="MPN37245.1"/>
    </source>
</evidence>
<gene>
    <name evidence="1" type="ORF">SDC9_184761</name>
</gene>
<reference evidence="1" key="1">
    <citation type="submission" date="2019-08" db="EMBL/GenBank/DDBJ databases">
        <authorList>
            <person name="Kucharzyk K."/>
            <person name="Murdoch R.W."/>
            <person name="Higgins S."/>
            <person name="Loffler F."/>
        </authorList>
    </citation>
    <scope>NUCLEOTIDE SEQUENCE</scope>
</reference>
<protein>
    <submittedName>
        <fullName evidence="1">Uncharacterized protein</fullName>
    </submittedName>
</protein>
<name>A0A645HDX8_9ZZZZ</name>